<dbReference type="AlphaFoldDB" id="A0AAE0RX05"/>
<comment type="caution">
    <text evidence="1">The sequence shown here is derived from an EMBL/GenBank/DDBJ whole genome shotgun (WGS) entry which is preliminary data.</text>
</comment>
<reference evidence="1" key="1">
    <citation type="journal article" date="2021" name="Genome Biol. Evol.">
        <title>A High-Quality Reference Genome for a Parasitic Bivalve with Doubly Uniparental Inheritance (Bivalvia: Unionida).</title>
        <authorList>
            <person name="Smith C.H."/>
        </authorList>
    </citation>
    <scope>NUCLEOTIDE SEQUENCE</scope>
    <source>
        <strain evidence="1">CHS0354</strain>
    </source>
</reference>
<protein>
    <submittedName>
        <fullName evidence="1">Uncharacterized protein</fullName>
    </submittedName>
</protein>
<keyword evidence="2" id="KW-1185">Reference proteome</keyword>
<proteinExistence type="predicted"/>
<organism evidence="1 2">
    <name type="scientific">Potamilus streckersoni</name>
    <dbReference type="NCBI Taxonomy" id="2493646"/>
    <lineage>
        <taxon>Eukaryota</taxon>
        <taxon>Metazoa</taxon>
        <taxon>Spiralia</taxon>
        <taxon>Lophotrochozoa</taxon>
        <taxon>Mollusca</taxon>
        <taxon>Bivalvia</taxon>
        <taxon>Autobranchia</taxon>
        <taxon>Heteroconchia</taxon>
        <taxon>Palaeoheterodonta</taxon>
        <taxon>Unionida</taxon>
        <taxon>Unionoidea</taxon>
        <taxon>Unionidae</taxon>
        <taxon>Ambleminae</taxon>
        <taxon>Lampsilini</taxon>
        <taxon>Potamilus</taxon>
    </lineage>
</organism>
<evidence type="ECO:0000313" key="2">
    <source>
        <dbReference type="Proteomes" id="UP001195483"/>
    </source>
</evidence>
<sequence>MVLNSLLRYCGLAEIASGANRIEEHAATSREATVKKIQLRWQGTSPGWRIIACQRSHSMVSCPLITVIEGYLERDIKTPCQKTLTNCSIDHRRWTPQAADSESWRRAVHQLGVKKMAKKEQGNIVSTHKNPDLPLQPLWVDVPVTFWDRQPPARLQQNWTSFFLNLRKQKSSQ</sequence>
<accession>A0AAE0RX05</accession>
<dbReference type="Proteomes" id="UP001195483">
    <property type="component" value="Unassembled WGS sequence"/>
</dbReference>
<dbReference type="EMBL" id="JAEAOA010001462">
    <property type="protein sequence ID" value="KAK3581196.1"/>
    <property type="molecule type" value="Genomic_DNA"/>
</dbReference>
<gene>
    <name evidence="1" type="ORF">CHS0354_024732</name>
</gene>
<name>A0AAE0RX05_9BIVA</name>
<reference evidence="1" key="2">
    <citation type="journal article" date="2021" name="Genome Biol. Evol.">
        <title>Developing a high-quality reference genome for a parasitic bivalve with doubly uniparental inheritance (Bivalvia: Unionida).</title>
        <authorList>
            <person name="Smith C.H."/>
        </authorList>
    </citation>
    <scope>NUCLEOTIDE SEQUENCE</scope>
    <source>
        <strain evidence="1">CHS0354</strain>
        <tissue evidence="1">Mantle</tissue>
    </source>
</reference>
<evidence type="ECO:0000313" key="1">
    <source>
        <dbReference type="EMBL" id="KAK3581196.1"/>
    </source>
</evidence>
<reference evidence="1" key="3">
    <citation type="submission" date="2023-05" db="EMBL/GenBank/DDBJ databases">
        <authorList>
            <person name="Smith C.H."/>
        </authorList>
    </citation>
    <scope>NUCLEOTIDE SEQUENCE</scope>
    <source>
        <strain evidence="1">CHS0354</strain>
        <tissue evidence="1">Mantle</tissue>
    </source>
</reference>